<dbReference type="InterPro" id="IPR038211">
    <property type="entry name" value="Ant_venon_allerg_soli_2/4_sf"/>
</dbReference>
<dbReference type="InterPro" id="IPR055216">
    <property type="entry name" value="Sol_i_2/4"/>
</dbReference>
<reference evidence="4" key="1">
    <citation type="submission" date="2024-04" db="EMBL/GenBank/DDBJ databases">
        <authorList>
            <consortium name="Molecular Ecology Group"/>
        </authorList>
    </citation>
    <scope>NUCLEOTIDE SEQUENCE</scope>
</reference>
<accession>A0AAV2N8V0</accession>
<gene>
    <name evidence="4" type="ORF">LPLAT_LOCUS2691</name>
</gene>
<name>A0AAV2N8V0_9HYME</name>
<keyword evidence="2" id="KW-0732">Signal</keyword>
<evidence type="ECO:0000259" key="3">
    <source>
        <dbReference type="Pfam" id="PF22750"/>
    </source>
</evidence>
<dbReference type="Pfam" id="PF22750">
    <property type="entry name" value="Sol_i_2"/>
    <property type="match status" value="1"/>
</dbReference>
<dbReference type="GO" id="GO:0005549">
    <property type="term" value="F:odorant binding"/>
    <property type="evidence" value="ECO:0007669"/>
    <property type="project" value="InterPro"/>
</dbReference>
<evidence type="ECO:0000313" key="5">
    <source>
        <dbReference type="Proteomes" id="UP001497644"/>
    </source>
</evidence>
<dbReference type="AlphaFoldDB" id="A0AAV2N8V0"/>
<dbReference type="EMBL" id="OZ034834">
    <property type="protein sequence ID" value="CAL1676516.1"/>
    <property type="molecule type" value="Genomic_DNA"/>
</dbReference>
<dbReference type="Proteomes" id="UP001497644">
    <property type="component" value="Chromosome 11"/>
</dbReference>
<dbReference type="SUPFAM" id="SSF47565">
    <property type="entry name" value="Insect pheromone/odorant-binding proteins"/>
    <property type="match status" value="1"/>
</dbReference>
<sequence>MKNLLLVACLLTISFASDPAKVKKFYDSIDTCVQELHTPGVPKKSPLNIEQYTPDIVLCSLHKHDMIDEQGLIIKEKLFENFDNIISDETKLRQAKEIISMCIEQAYQSPVSNYEKTMAVINCGTRVIDLFEKPQ</sequence>
<organism evidence="4 5">
    <name type="scientific">Lasius platythorax</name>
    <dbReference type="NCBI Taxonomy" id="488582"/>
    <lineage>
        <taxon>Eukaryota</taxon>
        <taxon>Metazoa</taxon>
        <taxon>Ecdysozoa</taxon>
        <taxon>Arthropoda</taxon>
        <taxon>Hexapoda</taxon>
        <taxon>Insecta</taxon>
        <taxon>Pterygota</taxon>
        <taxon>Neoptera</taxon>
        <taxon>Endopterygota</taxon>
        <taxon>Hymenoptera</taxon>
        <taxon>Apocrita</taxon>
        <taxon>Aculeata</taxon>
        <taxon>Formicoidea</taxon>
        <taxon>Formicidae</taxon>
        <taxon>Formicinae</taxon>
        <taxon>Lasius</taxon>
        <taxon>Lasius</taxon>
    </lineage>
</organism>
<comment type="similarity">
    <text evidence="1">Belongs to the ant venom allergen 2/4 family.</text>
</comment>
<dbReference type="Gene3D" id="1.10.238.190">
    <property type="match status" value="1"/>
</dbReference>
<evidence type="ECO:0000256" key="1">
    <source>
        <dbReference type="ARBA" id="ARBA00009932"/>
    </source>
</evidence>
<keyword evidence="5" id="KW-1185">Reference proteome</keyword>
<feature type="domain" description="Ant venom allergen Sol i 2/4" evidence="3">
    <location>
        <begin position="50"/>
        <end position="126"/>
    </location>
</feature>
<evidence type="ECO:0000256" key="2">
    <source>
        <dbReference type="SAM" id="SignalP"/>
    </source>
</evidence>
<dbReference type="InterPro" id="IPR036728">
    <property type="entry name" value="PBP_GOBP_sf"/>
</dbReference>
<proteinExistence type="inferred from homology"/>
<evidence type="ECO:0000313" key="4">
    <source>
        <dbReference type="EMBL" id="CAL1676516.1"/>
    </source>
</evidence>
<feature type="signal peptide" evidence="2">
    <location>
        <begin position="1"/>
        <end position="16"/>
    </location>
</feature>
<protein>
    <recommendedName>
        <fullName evidence="3">Ant venom allergen Sol i 2/4 domain-containing protein</fullName>
    </recommendedName>
</protein>
<feature type="chain" id="PRO_5043920741" description="Ant venom allergen Sol i 2/4 domain-containing protein" evidence="2">
    <location>
        <begin position="17"/>
        <end position="135"/>
    </location>
</feature>